<dbReference type="Pfam" id="PF00126">
    <property type="entry name" value="HTH_1"/>
    <property type="match status" value="1"/>
</dbReference>
<dbReference type="Gene3D" id="1.10.10.10">
    <property type="entry name" value="Winged helix-like DNA-binding domain superfamily/Winged helix DNA-binding domain"/>
    <property type="match status" value="1"/>
</dbReference>
<keyword evidence="3" id="KW-0238">DNA-binding</keyword>
<dbReference type="PANTHER" id="PTHR30118:SF6">
    <property type="entry name" value="HTH-TYPE TRANSCRIPTIONAL REGULATOR LEUO"/>
    <property type="match status" value="1"/>
</dbReference>
<protein>
    <submittedName>
        <fullName evidence="6">Nodulation protein D 1</fullName>
    </submittedName>
</protein>
<dbReference type="RefSeq" id="WP_159974756.1">
    <property type="nucleotide sequence ID" value="NZ_BLIV01000001.1"/>
</dbReference>
<dbReference type="SUPFAM" id="SSF53850">
    <property type="entry name" value="Periplasmic binding protein-like II"/>
    <property type="match status" value="1"/>
</dbReference>
<keyword evidence="4" id="KW-0804">Transcription</keyword>
<organism evidence="6 7">
    <name type="scientific">Roseobacter cerasinus</name>
    <dbReference type="NCBI Taxonomy" id="2602289"/>
    <lineage>
        <taxon>Bacteria</taxon>
        <taxon>Pseudomonadati</taxon>
        <taxon>Pseudomonadota</taxon>
        <taxon>Alphaproteobacteria</taxon>
        <taxon>Rhodobacterales</taxon>
        <taxon>Roseobacteraceae</taxon>
        <taxon>Roseobacter</taxon>
    </lineage>
</organism>
<evidence type="ECO:0000256" key="4">
    <source>
        <dbReference type="ARBA" id="ARBA00023163"/>
    </source>
</evidence>
<dbReference type="InterPro" id="IPR050389">
    <property type="entry name" value="LysR-type_TF"/>
</dbReference>
<evidence type="ECO:0000259" key="5">
    <source>
        <dbReference type="PROSITE" id="PS50931"/>
    </source>
</evidence>
<evidence type="ECO:0000256" key="1">
    <source>
        <dbReference type="ARBA" id="ARBA00009437"/>
    </source>
</evidence>
<dbReference type="GO" id="GO:0003677">
    <property type="term" value="F:DNA binding"/>
    <property type="evidence" value="ECO:0007669"/>
    <property type="project" value="UniProtKB-KW"/>
</dbReference>
<dbReference type="Proteomes" id="UP000436522">
    <property type="component" value="Unassembled WGS sequence"/>
</dbReference>
<accession>A0A640VKE3</accession>
<keyword evidence="7" id="KW-1185">Reference proteome</keyword>
<proteinExistence type="inferred from homology"/>
<dbReference type="GO" id="GO:0003700">
    <property type="term" value="F:DNA-binding transcription factor activity"/>
    <property type="evidence" value="ECO:0007669"/>
    <property type="project" value="InterPro"/>
</dbReference>
<comment type="caution">
    <text evidence="6">The sequence shown here is derived from an EMBL/GenBank/DDBJ whole genome shotgun (WGS) entry which is preliminary data.</text>
</comment>
<dbReference type="EMBL" id="BLIV01000001">
    <property type="protein sequence ID" value="GFE48908.1"/>
    <property type="molecule type" value="Genomic_DNA"/>
</dbReference>
<feature type="domain" description="HTH lysR-type" evidence="5">
    <location>
        <begin position="6"/>
        <end position="63"/>
    </location>
</feature>
<gene>
    <name evidence="6" type="primary">nodD1</name>
    <name evidence="6" type="ORF">So717_06610</name>
</gene>
<comment type="similarity">
    <text evidence="1">Belongs to the LysR transcriptional regulatory family.</text>
</comment>
<evidence type="ECO:0000313" key="6">
    <source>
        <dbReference type="EMBL" id="GFE48908.1"/>
    </source>
</evidence>
<dbReference type="PROSITE" id="PS50931">
    <property type="entry name" value="HTH_LYSR"/>
    <property type="match status" value="1"/>
</dbReference>
<dbReference type="InterPro" id="IPR036388">
    <property type="entry name" value="WH-like_DNA-bd_sf"/>
</dbReference>
<reference evidence="6 7" key="1">
    <citation type="submission" date="2019-12" db="EMBL/GenBank/DDBJ databases">
        <title>Roseobacter cerasinus sp. nov., isolated from seawater around aquaculture.</title>
        <authorList>
            <person name="Muramatsu S."/>
            <person name="Takabe Y."/>
            <person name="Mori K."/>
            <person name="Takaichi S."/>
            <person name="Hanada S."/>
        </authorList>
    </citation>
    <scope>NUCLEOTIDE SEQUENCE [LARGE SCALE GENOMIC DNA]</scope>
    <source>
        <strain evidence="6 7">AI77</strain>
    </source>
</reference>
<dbReference type="AlphaFoldDB" id="A0A640VKE3"/>
<dbReference type="PANTHER" id="PTHR30118">
    <property type="entry name" value="HTH-TYPE TRANSCRIPTIONAL REGULATOR LEUO-RELATED"/>
    <property type="match status" value="1"/>
</dbReference>
<dbReference type="OrthoDB" id="528082at2"/>
<dbReference type="SUPFAM" id="SSF46785">
    <property type="entry name" value="Winged helix' DNA-binding domain"/>
    <property type="match status" value="1"/>
</dbReference>
<sequence length="295" mass="32964">MRLSGFNLNQLIGLEALLAEGNVTRAAKRAHLSQSAMSAVLSQLRLHFDDALLVRSGRGMVLTPFARSLIAPMNELLSQAQSFAALRPYADSETIDREVTIVASEFVLQTCVGPGIIASTREVPGLRFDLLPLSEDSGKLLRNGEVDLLLAGQSLDVGMPPKAELFSEGFVCLSCAERGPPQGQLTRQAFLERRHVVVKYIQHQMTHDDEEVLRREGLIRKRQITVWSYSLVPYVLCGTEMIATLPERAAHQISRRWPVQIHPFPFGHDPVRVFAYWHASRDTDAVIERFLARLS</sequence>
<evidence type="ECO:0000313" key="7">
    <source>
        <dbReference type="Proteomes" id="UP000436522"/>
    </source>
</evidence>
<dbReference type="Pfam" id="PF03466">
    <property type="entry name" value="LysR_substrate"/>
    <property type="match status" value="1"/>
</dbReference>
<evidence type="ECO:0000256" key="2">
    <source>
        <dbReference type="ARBA" id="ARBA00023015"/>
    </source>
</evidence>
<name>A0A640VKE3_9RHOB</name>
<dbReference type="InterPro" id="IPR000847">
    <property type="entry name" value="LysR_HTH_N"/>
</dbReference>
<evidence type="ECO:0000256" key="3">
    <source>
        <dbReference type="ARBA" id="ARBA00023125"/>
    </source>
</evidence>
<dbReference type="InterPro" id="IPR036390">
    <property type="entry name" value="WH_DNA-bd_sf"/>
</dbReference>
<dbReference type="InterPro" id="IPR005119">
    <property type="entry name" value="LysR_subst-bd"/>
</dbReference>
<keyword evidence="2" id="KW-0805">Transcription regulation</keyword>
<dbReference type="Gene3D" id="3.40.190.10">
    <property type="entry name" value="Periplasmic binding protein-like II"/>
    <property type="match status" value="2"/>
</dbReference>